<evidence type="ECO:0000313" key="11">
    <source>
        <dbReference type="Proteomes" id="UP000095287"/>
    </source>
</evidence>
<protein>
    <submittedName>
        <fullName evidence="12">Ion_trans_2 domain-containing protein</fullName>
    </submittedName>
</protein>
<dbReference type="Proteomes" id="UP000095287">
    <property type="component" value="Unplaced"/>
</dbReference>
<feature type="transmembrane region" description="Helical" evidence="9">
    <location>
        <begin position="20"/>
        <end position="44"/>
    </location>
</feature>
<dbReference type="GO" id="GO:0015271">
    <property type="term" value="F:outward rectifier potassium channel activity"/>
    <property type="evidence" value="ECO:0007669"/>
    <property type="project" value="TreeGrafter"/>
</dbReference>
<organism evidence="11 12">
    <name type="scientific">Steinernema glaseri</name>
    <dbReference type="NCBI Taxonomy" id="37863"/>
    <lineage>
        <taxon>Eukaryota</taxon>
        <taxon>Metazoa</taxon>
        <taxon>Ecdysozoa</taxon>
        <taxon>Nematoda</taxon>
        <taxon>Chromadorea</taxon>
        <taxon>Rhabditida</taxon>
        <taxon>Tylenchina</taxon>
        <taxon>Panagrolaimomorpha</taxon>
        <taxon>Strongyloidoidea</taxon>
        <taxon>Steinernematidae</taxon>
        <taxon>Steinernema</taxon>
    </lineage>
</organism>
<dbReference type="PANTHER" id="PTHR11003:SF97">
    <property type="entry name" value="POTASSIUM CHANNEL DOMAIN-CONTAINING PROTEIN"/>
    <property type="match status" value="1"/>
</dbReference>
<keyword evidence="5 8" id="KW-0406">Ion transport</keyword>
<dbReference type="Pfam" id="PF07885">
    <property type="entry name" value="Ion_trans_2"/>
    <property type="match status" value="2"/>
</dbReference>
<keyword evidence="2 8" id="KW-0813">Transport</keyword>
<dbReference type="Gene3D" id="1.10.287.70">
    <property type="match status" value="1"/>
</dbReference>
<sequence>MVLNRRHFYEDRRPGDIRKITPYVVHLLVVVAVVFYVLGGAYVIRWIEATEKNAHAPGTTHFNKSILAQHPGVNRTSAGTTSLSHALVTNERRQSMHRSRRCVIAAVHKISELTKCDPLALDALIMKHVDDCYMEDLREIRQRVQRGSMPGVGAGQMQPQPQHVTMSADITTNKQQHQLMQMRELQMWTYMDSVVFCFTVITTIGYGNVAPQTTKGRIFVIVYGSLGVPLAMLAIANLGKFLATLLKQWTKPFLLYGKKCARRFRKAKKANSNNKVVLVNGDHACKHSVDLDSNYSPEDGILQESMEEEEESVNDEFVLLVAFFIYIMAGSFIISSYEPNMNFFQAVYFNFVTLTTIGLGDLVPQSEAYLFFTLIYIAVGLALSTIGIEIAADYLKKLHYFGRKIEDVSKVQIWFGGQKLTMKQLVKNLGDQFNLPVEEIHDLNLDTFVDQAIKVEAGELPTLRQPTPDPHLKPIYAGEFTYDSESVVFADEDDLLTLQSYRKY</sequence>
<evidence type="ECO:0000256" key="4">
    <source>
        <dbReference type="ARBA" id="ARBA00022989"/>
    </source>
</evidence>
<evidence type="ECO:0000256" key="2">
    <source>
        <dbReference type="ARBA" id="ARBA00022448"/>
    </source>
</evidence>
<evidence type="ECO:0000256" key="7">
    <source>
        <dbReference type="ARBA" id="ARBA00023303"/>
    </source>
</evidence>
<keyword evidence="6 9" id="KW-0472">Membrane</keyword>
<keyword evidence="4 9" id="KW-1133">Transmembrane helix</keyword>
<dbReference type="InterPro" id="IPR003280">
    <property type="entry name" value="2pore_dom_K_chnl"/>
</dbReference>
<accession>A0A1I8AN73</accession>
<dbReference type="InterPro" id="IPR013099">
    <property type="entry name" value="K_chnl_dom"/>
</dbReference>
<evidence type="ECO:0000256" key="8">
    <source>
        <dbReference type="RuleBase" id="RU003857"/>
    </source>
</evidence>
<evidence type="ECO:0000256" key="5">
    <source>
        <dbReference type="ARBA" id="ARBA00023065"/>
    </source>
</evidence>
<dbReference type="PRINTS" id="PR01333">
    <property type="entry name" value="2POREKCHANEL"/>
</dbReference>
<dbReference type="PANTHER" id="PTHR11003">
    <property type="entry name" value="POTASSIUM CHANNEL, SUBFAMILY K"/>
    <property type="match status" value="1"/>
</dbReference>
<keyword evidence="11" id="KW-1185">Reference proteome</keyword>
<evidence type="ECO:0000256" key="1">
    <source>
        <dbReference type="ARBA" id="ARBA00004141"/>
    </source>
</evidence>
<dbReference type="GO" id="GO:0005886">
    <property type="term" value="C:plasma membrane"/>
    <property type="evidence" value="ECO:0007669"/>
    <property type="project" value="TreeGrafter"/>
</dbReference>
<evidence type="ECO:0000256" key="6">
    <source>
        <dbReference type="ARBA" id="ARBA00023136"/>
    </source>
</evidence>
<feature type="transmembrane region" description="Helical" evidence="9">
    <location>
        <begin position="369"/>
        <end position="395"/>
    </location>
</feature>
<evidence type="ECO:0000313" key="12">
    <source>
        <dbReference type="WBParaSite" id="L893_g7718.t1"/>
    </source>
</evidence>
<evidence type="ECO:0000256" key="9">
    <source>
        <dbReference type="SAM" id="Phobius"/>
    </source>
</evidence>
<evidence type="ECO:0000259" key="10">
    <source>
        <dbReference type="Pfam" id="PF07885"/>
    </source>
</evidence>
<dbReference type="SUPFAM" id="SSF81324">
    <property type="entry name" value="Voltage-gated potassium channels"/>
    <property type="match status" value="2"/>
</dbReference>
<dbReference type="GO" id="GO:0030322">
    <property type="term" value="P:stabilization of membrane potential"/>
    <property type="evidence" value="ECO:0007669"/>
    <property type="project" value="TreeGrafter"/>
</dbReference>
<dbReference type="WBParaSite" id="L893_g7718.t1">
    <property type="protein sequence ID" value="L893_g7718.t1"/>
    <property type="gene ID" value="L893_g7718"/>
</dbReference>
<feature type="transmembrane region" description="Helical" evidence="9">
    <location>
        <begin position="218"/>
        <end position="239"/>
    </location>
</feature>
<keyword evidence="3 8" id="KW-0812">Transmembrane</keyword>
<feature type="transmembrane region" description="Helical" evidence="9">
    <location>
        <begin position="317"/>
        <end position="334"/>
    </location>
</feature>
<dbReference type="AlphaFoldDB" id="A0A1I8AN73"/>
<comment type="subcellular location">
    <subcellularLocation>
        <location evidence="1">Membrane</location>
        <topology evidence="1">Multi-pass membrane protein</topology>
    </subcellularLocation>
</comment>
<feature type="domain" description="Potassium channel" evidence="10">
    <location>
        <begin position="322"/>
        <end position="396"/>
    </location>
</feature>
<proteinExistence type="inferred from homology"/>
<keyword evidence="7 8" id="KW-0407">Ion channel</keyword>
<evidence type="ECO:0000256" key="3">
    <source>
        <dbReference type="ARBA" id="ARBA00022692"/>
    </source>
</evidence>
<feature type="transmembrane region" description="Helical" evidence="9">
    <location>
        <begin position="346"/>
        <end position="363"/>
    </location>
</feature>
<dbReference type="GO" id="GO:0022841">
    <property type="term" value="F:potassium ion leak channel activity"/>
    <property type="evidence" value="ECO:0007669"/>
    <property type="project" value="TreeGrafter"/>
</dbReference>
<feature type="transmembrane region" description="Helical" evidence="9">
    <location>
        <begin position="187"/>
        <end position="206"/>
    </location>
</feature>
<reference evidence="12" key="1">
    <citation type="submission" date="2016-11" db="UniProtKB">
        <authorList>
            <consortium name="WormBaseParasite"/>
        </authorList>
    </citation>
    <scope>IDENTIFICATION</scope>
</reference>
<feature type="domain" description="Potassium channel" evidence="10">
    <location>
        <begin position="186"/>
        <end position="242"/>
    </location>
</feature>
<comment type="similarity">
    <text evidence="8">Belongs to the two pore domain potassium channel (TC 1.A.1.8) family.</text>
</comment>
<name>A0A1I8AN73_9BILA</name>